<dbReference type="PROSITE" id="PS00697">
    <property type="entry name" value="DNA_LIGASE_A1"/>
    <property type="match status" value="1"/>
</dbReference>
<dbReference type="FunFam" id="1.10.3260.10:FF:000001">
    <property type="entry name" value="DNA ligase"/>
    <property type="match status" value="1"/>
</dbReference>
<keyword evidence="7 16" id="KW-0547">Nucleotide-binding</keyword>
<comment type="catalytic activity">
    <reaction evidence="15 16">
        <text>ATP + (deoxyribonucleotide)n-3'-hydroxyl + 5'-phospho-(deoxyribonucleotide)m = (deoxyribonucleotide)n+m + AMP + diphosphate.</text>
        <dbReference type="EC" id="6.5.1.1"/>
    </reaction>
</comment>
<evidence type="ECO:0000256" key="9">
    <source>
        <dbReference type="ARBA" id="ARBA00022840"/>
    </source>
</evidence>
<keyword evidence="12 16" id="KW-0234">DNA repair</keyword>
<dbReference type="EMBL" id="LK052891">
    <property type="protein sequence ID" value="CDR41251.1"/>
    <property type="molecule type" value="Genomic_DNA"/>
</dbReference>
<evidence type="ECO:0000256" key="11">
    <source>
        <dbReference type="ARBA" id="ARBA00023172"/>
    </source>
</evidence>
<evidence type="ECO:0000256" key="12">
    <source>
        <dbReference type="ARBA" id="ARBA00023204"/>
    </source>
</evidence>
<dbReference type="InterPro" id="IPR012308">
    <property type="entry name" value="DNA_ligase_ATP-dep_N"/>
</dbReference>
<evidence type="ECO:0000256" key="5">
    <source>
        <dbReference type="ARBA" id="ARBA00022705"/>
    </source>
</evidence>
<dbReference type="InterPro" id="IPR012310">
    <property type="entry name" value="DNA_ligase_ATP-dep_cent"/>
</dbReference>
<feature type="compositionally biased region" description="Basic and acidic residues" evidence="18">
    <location>
        <begin position="56"/>
        <end position="71"/>
    </location>
</feature>
<dbReference type="Gene3D" id="3.30.470.30">
    <property type="entry name" value="DNA ligase/mRNA capping enzyme"/>
    <property type="match status" value="1"/>
</dbReference>
<dbReference type="Gene3D" id="3.30.1490.70">
    <property type="match status" value="1"/>
</dbReference>
<feature type="compositionally biased region" description="Acidic residues" evidence="18">
    <location>
        <begin position="170"/>
        <end position="180"/>
    </location>
</feature>
<proteinExistence type="inferred from homology"/>
<evidence type="ECO:0000256" key="8">
    <source>
        <dbReference type="ARBA" id="ARBA00022763"/>
    </source>
</evidence>
<evidence type="ECO:0000256" key="1">
    <source>
        <dbReference type="ARBA" id="ARBA00004123"/>
    </source>
</evidence>
<dbReference type="GO" id="GO:1903461">
    <property type="term" value="P:Okazaki fragment processing involved in mitotic DNA replication"/>
    <property type="evidence" value="ECO:0007669"/>
    <property type="project" value="TreeGrafter"/>
</dbReference>
<dbReference type="GO" id="GO:0005524">
    <property type="term" value="F:ATP binding"/>
    <property type="evidence" value="ECO:0007669"/>
    <property type="project" value="UniProtKB-KW"/>
</dbReference>
<evidence type="ECO:0000256" key="6">
    <source>
        <dbReference type="ARBA" id="ARBA00022723"/>
    </source>
</evidence>
<dbReference type="GO" id="GO:0006281">
    <property type="term" value="P:DNA repair"/>
    <property type="evidence" value="ECO:0007669"/>
    <property type="project" value="UniProtKB-KW"/>
</dbReference>
<dbReference type="GO" id="GO:0005634">
    <property type="term" value="C:nucleus"/>
    <property type="evidence" value="ECO:0007669"/>
    <property type="project" value="UniProtKB-SubCell"/>
</dbReference>
<evidence type="ECO:0000256" key="13">
    <source>
        <dbReference type="ARBA" id="ARBA00023242"/>
    </source>
</evidence>
<dbReference type="Gene3D" id="2.40.50.140">
    <property type="entry name" value="Nucleic acid-binding proteins"/>
    <property type="match status" value="1"/>
</dbReference>
<protein>
    <recommendedName>
        <fullName evidence="16">DNA ligase</fullName>
        <ecNumber evidence="16">6.5.1.1</ecNumber>
    </recommendedName>
</protein>
<evidence type="ECO:0000256" key="14">
    <source>
        <dbReference type="ARBA" id="ARBA00023306"/>
    </source>
</evidence>
<dbReference type="FunFam" id="3.30.470.30:FF:000016">
    <property type="entry name" value="DNA ligase"/>
    <property type="match status" value="1"/>
</dbReference>
<accession>A0A061AUD4</accession>
<dbReference type="SUPFAM" id="SSF117018">
    <property type="entry name" value="ATP-dependent DNA ligase DNA-binding domain"/>
    <property type="match status" value="1"/>
</dbReference>
<dbReference type="SUPFAM" id="SSF50249">
    <property type="entry name" value="Nucleic acid-binding proteins"/>
    <property type="match status" value="1"/>
</dbReference>
<evidence type="ECO:0000256" key="17">
    <source>
        <dbReference type="RuleBase" id="RU004196"/>
    </source>
</evidence>
<dbReference type="CDD" id="cd07900">
    <property type="entry name" value="Adenylation_DNA_ligase_I_Euk"/>
    <property type="match status" value="1"/>
</dbReference>
<evidence type="ECO:0000256" key="4">
    <source>
        <dbReference type="ARBA" id="ARBA00022618"/>
    </source>
</evidence>
<dbReference type="InterPro" id="IPR016059">
    <property type="entry name" value="DNA_ligase_ATP-dep_CS"/>
</dbReference>
<keyword evidence="6" id="KW-0479">Metal-binding</keyword>
<comment type="subcellular location">
    <subcellularLocation>
        <location evidence="1">Nucleus</location>
    </subcellularLocation>
</comment>
<dbReference type="InterPro" id="IPR050191">
    <property type="entry name" value="ATP-dep_DNA_ligase"/>
</dbReference>
<evidence type="ECO:0000256" key="16">
    <source>
        <dbReference type="RuleBase" id="RU000617"/>
    </source>
</evidence>
<evidence type="ECO:0000256" key="10">
    <source>
        <dbReference type="ARBA" id="ARBA00022842"/>
    </source>
</evidence>
<dbReference type="GO" id="GO:0006310">
    <property type="term" value="P:DNA recombination"/>
    <property type="evidence" value="ECO:0007669"/>
    <property type="project" value="UniProtKB-KW"/>
</dbReference>
<dbReference type="GO" id="GO:0005739">
    <property type="term" value="C:mitochondrion"/>
    <property type="evidence" value="ECO:0007669"/>
    <property type="project" value="TreeGrafter"/>
</dbReference>
<dbReference type="GO" id="GO:0003677">
    <property type="term" value="F:DNA binding"/>
    <property type="evidence" value="ECO:0007669"/>
    <property type="project" value="InterPro"/>
</dbReference>
<dbReference type="OrthoDB" id="206088at2759"/>
<sequence length="821" mass="91416">MWKRLTRTVIERSSLCTTRSIVPVHSLVLHQTPRPQLVTYKMAGNRDIFAMLSKKKGADAKPQKEEPKNDAQEATPELSGADAAEVQSAKRSASSSPKRARSKTRSPSPKRPEVKSKSRSPSPAHKKQKLESSSPVEEKVDAEATAQVENAITKEQDSASDVDVDAKAEEDVDDDLAFDSETEKKDAKDAKQLLTLAKMETTKFSTKMAEGKPIPYAAVCEVFDKIEATSKRLEIIKLASDFFLKVLQTNPNDLIYVTYLFINRLGPDYEGLELGLGETILIKTISESTGKSTAQVKSKYRETGDLGLIALQARNVQPTMFKPKALTVNAVFNNLKEIASTTGSSSQTKKINIIKRMLTASQGLEAKFLIRSLESKLRIGLAEKTVLISLAKALITFEKIKAGKKATSITPELFVQAEEKIRDAFCQVPNYEVLLKTALEHGVLNLDKFCTLKPGVPLKPMLAKPTKSISEVLDRFTGEEFTCEYKYDGERAQVHLLNTGEVRVYSRNSEDMSQRYPDIVDSVKGFLTPGVDTKSLILDCEAVAWSREENKILPFQVLSTRKRKDVQAGDIKVQVCLFAFDILCYNDTPLIQKPLRERRKVLQSVTQEVPGNFAFATSKTTDNVEELQAFLDESIKGSCEGLMVKTLDSDPYRPSQRSNCWLKVKKDYLAGVGDSLDLVVVGAYYGRGKRTGTYGGFLLASYNSDTGDYETTCKIGTGFSDEMLKQLYEKLQPTEVEQAKPYVLFDSSAEPDIWFEPSILFEVLTADLSLSPIYKAGAETLGRGVSLRFPRFIRIRDDKGIEDATTSEQVVEFYERQAHNQ</sequence>
<dbReference type="VEuPathDB" id="FungiDB:BON22_3008"/>
<dbReference type="GO" id="GO:0003910">
    <property type="term" value="F:DNA ligase (ATP) activity"/>
    <property type="evidence" value="ECO:0007669"/>
    <property type="project" value="UniProtKB-EC"/>
</dbReference>
<feature type="region of interest" description="Disordered" evidence="18">
    <location>
        <begin position="55"/>
        <end position="184"/>
    </location>
</feature>
<evidence type="ECO:0000313" key="20">
    <source>
        <dbReference type="EMBL" id="CDR41251.1"/>
    </source>
</evidence>
<evidence type="ECO:0000256" key="3">
    <source>
        <dbReference type="ARBA" id="ARBA00022598"/>
    </source>
</evidence>
<keyword evidence="5" id="KW-0235">DNA replication</keyword>
<dbReference type="PhylomeDB" id="A0A061AUD4"/>
<keyword evidence="8 16" id="KW-0227">DNA damage</keyword>
<dbReference type="GO" id="GO:0051301">
    <property type="term" value="P:cell division"/>
    <property type="evidence" value="ECO:0007669"/>
    <property type="project" value="UniProtKB-KW"/>
</dbReference>
<dbReference type="InterPro" id="IPR000977">
    <property type="entry name" value="DNA_ligase_ATP-dep"/>
</dbReference>
<keyword evidence="11 16" id="KW-0233">DNA recombination</keyword>
<dbReference type="GO" id="GO:0071897">
    <property type="term" value="P:DNA biosynthetic process"/>
    <property type="evidence" value="ECO:0007669"/>
    <property type="project" value="InterPro"/>
</dbReference>
<dbReference type="InterPro" id="IPR022865">
    <property type="entry name" value="DNA_ligae_ATP-dep_bac/arc"/>
</dbReference>
<dbReference type="InterPro" id="IPR036599">
    <property type="entry name" value="DNA_ligase_N_sf"/>
</dbReference>
<dbReference type="PROSITE" id="PS50160">
    <property type="entry name" value="DNA_LIGASE_A3"/>
    <property type="match status" value="1"/>
</dbReference>
<dbReference type="GO" id="GO:0046872">
    <property type="term" value="F:metal ion binding"/>
    <property type="evidence" value="ECO:0007669"/>
    <property type="project" value="UniProtKB-KW"/>
</dbReference>
<keyword evidence="4" id="KW-0132">Cell division</keyword>
<dbReference type="Pfam" id="PF04675">
    <property type="entry name" value="DNA_ligase_A_N"/>
    <property type="match status" value="1"/>
</dbReference>
<evidence type="ECO:0000256" key="7">
    <source>
        <dbReference type="ARBA" id="ARBA00022741"/>
    </source>
</evidence>
<keyword evidence="13" id="KW-0539">Nucleus</keyword>
<dbReference type="SUPFAM" id="SSF56091">
    <property type="entry name" value="DNA ligase/mRNA capping enzyme, catalytic domain"/>
    <property type="match status" value="1"/>
</dbReference>
<evidence type="ECO:0000256" key="18">
    <source>
        <dbReference type="SAM" id="MobiDB-lite"/>
    </source>
</evidence>
<keyword evidence="10" id="KW-0460">Magnesium</keyword>
<gene>
    <name evidence="20" type="ORF">CYFA0S_06e04874g</name>
</gene>
<dbReference type="InterPro" id="IPR012340">
    <property type="entry name" value="NA-bd_OB-fold"/>
</dbReference>
<comment type="similarity">
    <text evidence="2 17">Belongs to the ATP-dependent DNA ligase family.</text>
</comment>
<reference evidence="20" key="1">
    <citation type="journal article" date="2014" name="Genome Announc.">
        <title>Genome sequence of the yeast Cyberlindnera fabianii (Hansenula fabianii).</title>
        <authorList>
            <person name="Freel K.C."/>
            <person name="Sarilar V."/>
            <person name="Neuveglise C."/>
            <person name="Devillers H."/>
            <person name="Friedrich A."/>
            <person name="Schacherer J."/>
        </authorList>
    </citation>
    <scope>NUCLEOTIDE SEQUENCE</scope>
    <source>
        <strain evidence="20">YJS4271</strain>
    </source>
</reference>
<evidence type="ECO:0000256" key="2">
    <source>
        <dbReference type="ARBA" id="ARBA00007572"/>
    </source>
</evidence>
<keyword evidence="14" id="KW-0131">Cell cycle</keyword>
<dbReference type="PANTHER" id="PTHR45674">
    <property type="entry name" value="DNA LIGASE 1/3 FAMILY MEMBER"/>
    <property type="match status" value="1"/>
</dbReference>
<dbReference type="InterPro" id="IPR012309">
    <property type="entry name" value="DNA_ligase_ATP-dep_C"/>
</dbReference>
<dbReference type="Pfam" id="PF01068">
    <property type="entry name" value="DNA_ligase_A_M"/>
    <property type="match status" value="1"/>
</dbReference>
<dbReference type="EC" id="6.5.1.1" evidence="16"/>
<keyword evidence="3 16" id="KW-0436">Ligase</keyword>
<name>A0A061AUD4_CYBFA</name>
<dbReference type="Pfam" id="PF04679">
    <property type="entry name" value="DNA_ligase_A_C"/>
    <property type="match status" value="1"/>
</dbReference>
<dbReference type="Gene3D" id="1.10.3260.10">
    <property type="entry name" value="DNA ligase, ATP-dependent, N-terminal domain"/>
    <property type="match status" value="1"/>
</dbReference>
<keyword evidence="9 16" id="KW-0067">ATP-binding</keyword>
<dbReference type="HAMAP" id="MF_00407">
    <property type="entry name" value="DNA_ligase"/>
    <property type="match status" value="1"/>
</dbReference>
<dbReference type="AlphaFoldDB" id="A0A061AUD4"/>
<feature type="domain" description="ATP-dependent DNA ligase family profile" evidence="19">
    <location>
        <begin position="568"/>
        <end position="703"/>
    </location>
</feature>
<dbReference type="FunFam" id="2.40.50.140:FF:000062">
    <property type="entry name" value="DNA ligase"/>
    <property type="match status" value="1"/>
</dbReference>
<evidence type="ECO:0000259" key="19">
    <source>
        <dbReference type="PROSITE" id="PS50160"/>
    </source>
</evidence>
<dbReference type="CDD" id="cd07969">
    <property type="entry name" value="OBF_DNA_ligase_I"/>
    <property type="match status" value="1"/>
</dbReference>
<evidence type="ECO:0000256" key="15">
    <source>
        <dbReference type="ARBA" id="ARBA00034003"/>
    </source>
</evidence>
<dbReference type="NCBIfam" id="TIGR00574">
    <property type="entry name" value="dnl1"/>
    <property type="match status" value="1"/>
</dbReference>
<dbReference type="PANTHER" id="PTHR45674:SF4">
    <property type="entry name" value="DNA LIGASE 1"/>
    <property type="match status" value="1"/>
</dbReference>
<organism evidence="20">
    <name type="scientific">Cyberlindnera fabianii</name>
    <name type="common">Yeast</name>
    <name type="synonym">Hansenula fabianii</name>
    <dbReference type="NCBI Taxonomy" id="36022"/>
    <lineage>
        <taxon>Eukaryota</taxon>
        <taxon>Fungi</taxon>
        <taxon>Dikarya</taxon>
        <taxon>Ascomycota</taxon>
        <taxon>Saccharomycotina</taxon>
        <taxon>Saccharomycetes</taxon>
        <taxon>Phaffomycetales</taxon>
        <taxon>Phaffomycetaceae</taxon>
        <taxon>Cyberlindnera</taxon>
    </lineage>
</organism>